<reference evidence="9" key="2">
    <citation type="journal article" date="2021" name="BMC Microbiol.">
        <title>The diversity among the species Tetragenococcus halophilus including new isolates from a lupine seed fermentation.</title>
        <authorList>
            <person name="Link T."/>
            <person name="Vogel R.F."/>
            <person name="Ehrmann M.A."/>
        </authorList>
    </citation>
    <scope>NUCLEOTIDE SEQUENCE</scope>
    <source>
        <strain evidence="9">TMW 2.2257</strain>
    </source>
</reference>
<keyword evidence="3" id="KW-0378">Hydrolase</keyword>
<evidence type="ECO:0000259" key="7">
    <source>
        <dbReference type="Pfam" id="PF00877"/>
    </source>
</evidence>
<keyword evidence="6" id="KW-0472">Membrane</keyword>
<feature type="compositionally biased region" description="Acidic residues" evidence="5">
    <location>
        <begin position="208"/>
        <end position="222"/>
    </location>
</feature>
<dbReference type="RefSeq" id="WP_253210313.1">
    <property type="nucleotide sequence ID" value="NZ_JACACB010000032.1"/>
</dbReference>
<keyword evidence="6" id="KW-0812">Transmembrane</keyword>
<comment type="caution">
    <text evidence="9">The sequence shown here is derived from an EMBL/GenBank/DDBJ whole genome shotgun (WGS) entry which is preliminary data.</text>
</comment>
<dbReference type="EMBL" id="JACACB010000032">
    <property type="protein sequence ID" value="MCO8298774.1"/>
    <property type="molecule type" value="Genomic_DNA"/>
</dbReference>
<evidence type="ECO:0000256" key="1">
    <source>
        <dbReference type="ARBA" id="ARBA00007074"/>
    </source>
</evidence>
<proteinExistence type="inferred from homology"/>
<protein>
    <submittedName>
        <fullName evidence="9">C40 family peptidase</fullName>
    </submittedName>
</protein>
<dbReference type="InterPro" id="IPR000064">
    <property type="entry name" value="NLP_P60_dom"/>
</dbReference>
<evidence type="ECO:0000256" key="4">
    <source>
        <dbReference type="ARBA" id="ARBA00022807"/>
    </source>
</evidence>
<dbReference type="Gene3D" id="1.10.530.10">
    <property type="match status" value="1"/>
</dbReference>
<evidence type="ECO:0000256" key="6">
    <source>
        <dbReference type="SAM" id="Phobius"/>
    </source>
</evidence>
<feature type="domain" description="Phage tail lysozyme" evidence="8">
    <location>
        <begin position="57"/>
        <end position="192"/>
    </location>
</feature>
<feature type="domain" description="NlpC/P60" evidence="7">
    <location>
        <begin position="263"/>
        <end position="336"/>
    </location>
</feature>
<dbReference type="Gene3D" id="3.90.1720.10">
    <property type="entry name" value="endopeptidase domain like (from Nostoc punctiforme)"/>
    <property type="match status" value="1"/>
</dbReference>
<dbReference type="InterPro" id="IPR041219">
    <property type="entry name" value="Phage_lysozyme2"/>
</dbReference>
<dbReference type="Pfam" id="PF18013">
    <property type="entry name" value="Phage_lysozyme2"/>
    <property type="match status" value="1"/>
</dbReference>
<evidence type="ECO:0000259" key="8">
    <source>
        <dbReference type="Pfam" id="PF18013"/>
    </source>
</evidence>
<keyword evidence="6" id="KW-1133">Transmembrane helix</keyword>
<sequence length="379" mass="41350">MIQYQKSKWKLILYIIIGFVLLIVILFAAIAGDLEENCEDGNEATTSIEADSKSQKENAKQVYDFLIDNHQATPQGASGVLGNLEQESNLDPSAVENESNSTSGHGLVQWTNDRTTKLKDFADKKGKDWDNLGLQLEFLDSELKGAEKGAVEALKEKDVKKATSQWQVLFERADDPQMGSRLNYANKWYAEFGTNDPVSSESLNNASENDEEALGCSDDDDSSGGSGGGETTKNAKELIGHMSYSQPNRTNLGTARNPDKNGNADCSSFVWLILKKSGYKVPETPYNTVIMADDAKKDNNYFKQIKPNNAKAGDVVIVNVGGGLGNNGHTAILLEDWQGKDTDIVQIGGVEDKVNKDQFGTSFMSLLSGDTTLARPIEE</sequence>
<dbReference type="SUPFAM" id="SSF54001">
    <property type="entry name" value="Cysteine proteinases"/>
    <property type="match status" value="1"/>
</dbReference>
<feature type="region of interest" description="Disordered" evidence="5">
    <location>
        <begin position="199"/>
        <end position="233"/>
    </location>
</feature>
<dbReference type="GO" id="GO:0006508">
    <property type="term" value="P:proteolysis"/>
    <property type="evidence" value="ECO:0007669"/>
    <property type="project" value="UniProtKB-KW"/>
</dbReference>
<dbReference type="AlphaFoldDB" id="A0AB35HR79"/>
<keyword evidence="2" id="KW-0645">Protease</keyword>
<reference evidence="9" key="1">
    <citation type="submission" date="2020-06" db="EMBL/GenBank/DDBJ databases">
        <authorList>
            <person name="Link T."/>
            <person name="Ehrmann M."/>
        </authorList>
    </citation>
    <scope>NUCLEOTIDE SEQUENCE</scope>
    <source>
        <strain evidence="9">TMW 2.2257</strain>
    </source>
</reference>
<evidence type="ECO:0000313" key="10">
    <source>
        <dbReference type="Proteomes" id="UP001057280"/>
    </source>
</evidence>
<organism evidence="9 10">
    <name type="scientific">Tetragenococcus halophilus</name>
    <name type="common">Pediococcus halophilus</name>
    <dbReference type="NCBI Taxonomy" id="51669"/>
    <lineage>
        <taxon>Bacteria</taxon>
        <taxon>Bacillati</taxon>
        <taxon>Bacillota</taxon>
        <taxon>Bacilli</taxon>
        <taxon>Lactobacillales</taxon>
        <taxon>Enterococcaceae</taxon>
        <taxon>Tetragenococcus</taxon>
    </lineage>
</organism>
<dbReference type="InterPro" id="IPR038765">
    <property type="entry name" value="Papain-like_cys_pep_sf"/>
</dbReference>
<evidence type="ECO:0000256" key="3">
    <source>
        <dbReference type="ARBA" id="ARBA00022801"/>
    </source>
</evidence>
<accession>A0AB35HR79</accession>
<keyword evidence="4" id="KW-0788">Thiol protease</keyword>
<name>A0AB35HR79_TETHA</name>
<evidence type="ECO:0000256" key="5">
    <source>
        <dbReference type="SAM" id="MobiDB-lite"/>
    </source>
</evidence>
<dbReference type="Proteomes" id="UP001057280">
    <property type="component" value="Unassembled WGS sequence"/>
</dbReference>
<evidence type="ECO:0000256" key="2">
    <source>
        <dbReference type="ARBA" id="ARBA00022670"/>
    </source>
</evidence>
<feature type="transmembrane region" description="Helical" evidence="6">
    <location>
        <begin position="12"/>
        <end position="32"/>
    </location>
</feature>
<comment type="similarity">
    <text evidence="1">Belongs to the peptidase C40 family.</text>
</comment>
<gene>
    <name evidence="9" type="ORF">HXW75_09850</name>
</gene>
<dbReference type="GO" id="GO:0008234">
    <property type="term" value="F:cysteine-type peptidase activity"/>
    <property type="evidence" value="ECO:0007669"/>
    <property type="project" value="UniProtKB-KW"/>
</dbReference>
<evidence type="ECO:0000313" key="9">
    <source>
        <dbReference type="EMBL" id="MCO8298774.1"/>
    </source>
</evidence>
<dbReference type="Pfam" id="PF00877">
    <property type="entry name" value="NLPC_P60"/>
    <property type="match status" value="1"/>
</dbReference>